<feature type="domain" description="Glycosyltransferase 2-like" evidence="2">
    <location>
        <begin position="22"/>
        <end position="163"/>
    </location>
</feature>
<proteinExistence type="inferred from homology"/>
<evidence type="ECO:0000259" key="2">
    <source>
        <dbReference type="Pfam" id="PF00535"/>
    </source>
</evidence>
<dbReference type="PANTHER" id="PTHR22916:SF65">
    <property type="entry name" value="SLR1065 PROTEIN"/>
    <property type="match status" value="1"/>
</dbReference>
<dbReference type="RefSeq" id="WP_066335753.1">
    <property type="nucleotide sequence ID" value="NZ_LWSG01000026.1"/>
</dbReference>
<reference evidence="4" key="1">
    <citation type="submission" date="2016-04" db="EMBL/GenBank/DDBJ databases">
        <authorList>
            <person name="Lyu Z."/>
            <person name="Lyu W."/>
        </authorList>
    </citation>
    <scope>NUCLEOTIDE SEQUENCE [LARGE SCALE GENOMIC DNA]</scope>
    <source>
        <strain evidence="4">C44</strain>
    </source>
</reference>
<dbReference type="SUPFAM" id="SSF53448">
    <property type="entry name" value="Nucleotide-diphospho-sugar transferases"/>
    <property type="match status" value="1"/>
</dbReference>
<dbReference type="OrthoDB" id="396512at2"/>
<dbReference type="PANTHER" id="PTHR22916">
    <property type="entry name" value="GLYCOSYLTRANSFERASE"/>
    <property type="match status" value="1"/>
</dbReference>
<dbReference type="InterPro" id="IPR029044">
    <property type="entry name" value="Nucleotide-diphossugar_trans"/>
</dbReference>
<dbReference type="AlphaFoldDB" id="A0A179SWE8"/>
<accession>A0A179SWE8</accession>
<sequence length="254" mass="29249">MKESFDKNQNLHNLQVLTEKVSIVIPFYNCKYVDRAITSALAQSYKNIEVIVVDDGSTIYVDKITPFLKDIIYLKKNNGGTATALNEGIKRASGDYFVWLSSDDELHPSKVALQLDFIKKNKAMISYTNFIWINSLNRHISSPINTNLDKISFYRSLKSGCPINGSTIMIKLDLFQDVGLFDESLIYAHDYDLWIRIVLKYEIPFLDQPLTYYRVHRKMGTRKHLPEIENEVLTIQNRYGQKLDELIAKVEGGL</sequence>
<keyword evidence="4" id="KW-1185">Reference proteome</keyword>
<dbReference type="Gene3D" id="3.90.550.10">
    <property type="entry name" value="Spore Coat Polysaccharide Biosynthesis Protein SpsA, Chain A"/>
    <property type="match status" value="1"/>
</dbReference>
<dbReference type="Pfam" id="PF00535">
    <property type="entry name" value="Glycos_transf_2"/>
    <property type="match status" value="1"/>
</dbReference>
<comment type="caution">
    <text evidence="3">The sequence shown here is derived from an EMBL/GenBank/DDBJ whole genome shotgun (WGS) entry which is preliminary data.</text>
</comment>
<evidence type="ECO:0000256" key="1">
    <source>
        <dbReference type="ARBA" id="ARBA00006739"/>
    </source>
</evidence>
<name>A0A179SWE8_9BACI</name>
<gene>
    <name evidence="3" type="ORF">A6K24_25090</name>
</gene>
<comment type="similarity">
    <text evidence="1">Belongs to the glycosyltransferase 2 family.</text>
</comment>
<evidence type="ECO:0000313" key="4">
    <source>
        <dbReference type="Proteomes" id="UP000078534"/>
    </source>
</evidence>
<organism evidence="3 4">
    <name type="scientific">Metabacillus litoralis</name>
    <dbReference type="NCBI Taxonomy" id="152268"/>
    <lineage>
        <taxon>Bacteria</taxon>
        <taxon>Bacillati</taxon>
        <taxon>Bacillota</taxon>
        <taxon>Bacilli</taxon>
        <taxon>Bacillales</taxon>
        <taxon>Bacillaceae</taxon>
        <taxon>Metabacillus</taxon>
    </lineage>
</organism>
<dbReference type="STRING" id="152268.A6K24_25090"/>
<evidence type="ECO:0000313" key="3">
    <source>
        <dbReference type="EMBL" id="OAS84623.1"/>
    </source>
</evidence>
<dbReference type="EMBL" id="LWSG01000026">
    <property type="protein sequence ID" value="OAS84623.1"/>
    <property type="molecule type" value="Genomic_DNA"/>
</dbReference>
<protein>
    <recommendedName>
        <fullName evidence="2">Glycosyltransferase 2-like domain-containing protein</fullName>
    </recommendedName>
</protein>
<dbReference type="Proteomes" id="UP000078534">
    <property type="component" value="Unassembled WGS sequence"/>
</dbReference>
<dbReference type="InterPro" id="IPR001173">
    <property type="entry name" value="Glyco_trans_2-like"/>
</dbReference>